<dbReference type="Proteomes" id="UP000552038">
    <property type="component" value="Unassembled WGS sequence"/>
</dbReference>
<dbReference type="RefSeq" id="WP_171418501.1">
    <property type="nucleotide sequence ID" value="NZ_JABFOR010000033.1"/>
</dbReference>
<accession>A0AAP6ZZS2</accession>
<dbReference type="PANTHER" id="PTHR43630">
    <property type="entry name" value="POLY-BETA-1,6-N-ACETYL-D-GLUCOSAMINE SYNTHASE"/>
    <property type="match status" value="1"/>
</dbReference>
<dbReference type="Pfam" id="PF00535">
    <property type="entry name" value="Glycos_transf_2"/>
    <property type="match status" value="1"/>
</dbReference>
<evidence type="ECO:0000313" key="2">
    <source>
        <dbReference type="EMBL" id="NOJ72934.1"/>
    </source>
</evidence>
<dbReference type="InterPro" id="IPR029044">
    <property type="entry name" value="Nucleotide-diphossugar_trans"/>
</dbReference>
<dbReference type="AlphaFoldDB" id="A0AAP6ZZS2"/>
<dbReference type="Gene3D" id="3.90.550.10">
    <property type="entry name" value="Spore Coat Polysaccharide Biosynthesis Protein SpsA, Chain A"/>
    <property type="match status" value="1"/>
</dbReference>
<dbReference type="SUPFAM" id="SSF53448">
    <property type="entry name" value="Nucleotide-diphospho-sugar transferases"/>
    <property type="match status" value="1"/>
</dbReference>
<comment type="caution">
    <text evidence="2">The sequence shown here is derived from an EMBL/GenBank/DDBJ whole genome shotgun (WGS) entry which is preliminary data.</text>
</comment>
<dbReference type="EMBL" id="JABFOR010000033">
    <property type="protein sequence ID" value="NOJ72934.1"/>
    <property type="molecule type" value="Genomic_DNA"/>
</dbReference>
<protein>
    <submittedName>
        <fullName evidence="2">Glycosyltransferase</fullName>
    </submittedName>
</protein>
<sequence length="460" mass="53773">MEYSITYNQDVFKAGYDRLTALENVDVSLVNKVIKRIELLGYINTFSNELTELFTHEDVELERQLAGLTDTAYFDLLRKELNRNFKSSLSVVIMTFNEERCIERCISSIDMIADEIIVLDTGSTDRTVDIIKTRFPRVKVLHQAWSDDFSACRNTLIEHSSCDWIFQLDADEYLSSGKECIREFLDLFYSFPVAPLIISPKIVNHDNRHLDFTKRIFRKKDNLKYFGVIHEEPRYDMSQRGEDLLQVTTEFIIYHDGYQAEIIDAKNKNVRNMALQHKMIAIEPDNMRWHYFLAREQKAAGYSSSVIVSIIDQGITKRLNASKPDYFHMLSLILLAQIYEEEARFDELDDVSKTLMELYPNCTDGLYYKLIGPYICTLSKLNQLTTHSIQSLVKIEASGSVINQQKEHLYYLYGNVYWGLGNYKRAFYFYNLIKDPQIRSDVSSKLQFVQEKINQFLLKE</sequence>
<proteinExistence type="predicted"/>
<evidence type="ECO:0000313" key="3">
    <source>
        <dbReference type="Proteomes" id="UP000552038"/>
    </source>
</evidence>
<feature type="domain" description="Glycosyltransferase 2-like" evidence="1">
    <location>
        <begin position="90"/>
        <end position="222"/>
    </location>
</feature>
<reference evidence="2 3" key="1">
    <citation type="submission" date="2020-05" db="EMBL/GenBank/DDBJ databases">
        <title>Whole genome sequencing and identification of novel metabolites from Paenibacillus alvei strain JR949.</title>
        <authorList>
            <person name="Rajendhran J."/>
            <person name="Sree Pranav P."/>
            <person name="Mahalakshmi B."/>
            <person name="Karthikeyan R."/>
        </authorList>
    </citation>
    <scope>NUCLEOTIDE SEQUENCE [LARGE SCALE GENOMIC DNA]</scope>
    <source>
        <strain evidence="2 3">JR949</strain>
    </source>
</reference>
<dbReference type="CDD" id="cd02511">
    <property type="entry name" value="Beta4Glucosyltransferase"/>
    <property type="match status" value="1"/>
</dbReference>
<dbReference type="PANTHER" id="PTHR43630:SF2">
    <property type="entry name" value="GLYCOSYLTRANSFERASE"/>
    <property type="match status" value="1"/>
</dbReference>
<name>A0AAP6ZZS2_PAEAL</name>
<evidence type="ECO:0000259" key="1">
    <source>
        <dbReference type="Pfam" id="PF00535"/>
    </source>
</evidence>
<gene>
    <name evidence="2" type="ORF">HMI46_20540</name>
</gene>
<dbReference type="InterPro" id="IPR001173">
    <property type="entry name" value="Glyco_trans_2-like"/>
</dbReference>
<organism evidence="2 3">
    <name type="scientific">Paenibacillus alvei</name>
    <name type="common">Bacillus alvei</name>
    <dbReference type="NCBI Taxonomy" id="44250"/>
    <lineage>
        <taxon>Bacteria</taxon>
        <taxon>Bacillati</taxon>
        <taxon>Bacillota</taxon>
        <taxon>Bacilli</taxon>
        <taxon>Bacillales</taxon>
        <taxon>Paenibacillaceae</taxon>
        <taxon>Paenibacillus</taxon>
    </lineage>
</organism>